<name>A0A7W8E0H4_9BRAD</name>
<dbReference type="PANTHER" id="PTHR34220">
    <property type="entry name" value="SENSOR HISTIDINE KINASE YPDA"/>
    <property type="match status" value="1"/>
</dbReference>
<dbReference type="Gene3D" id="1.10.1760.20">
    <property type="match status" value="1"/>
</dbReference>
<dbReference type="EMBL" id="JACHIH010000026">
    <property type="protein sequence ID" value="MBB5048875.1"/>
    <property type="molecule type" value="Genomic_DNA"/>
</dbReference>
<gene>
    <name evidence="17" type="ORF">HNR60_003645</name>
</gene>
<keyword evidence="18" id="KW-1185">Reference proteome</keyword>
<organism evidence="17 18">
    <name type="scientific">Rhodopseudomonas rhenobacensis</name>
    <dbReference type="NCBI Taxonomy" id="87461"/>
    <lineage>
        <taxon>Bacteria</taxon>
        <taxon>Pseudomonadati</taxon>
        <taxon>Pseudomonadota</taxon>
        <taxon>Alphaproteobacteria</taxon>
        <taxon>Hyphomicrobiales</taxon>
        <taxon>Nitrobacteraceae</taxon>
        <taxon>Rhodopseudomonas</taxon>
    </lineage>
</organism>
<evidence type="ECO:0000256" key="2">
    <source>
        <dbReference type="ARBA" id="ARBA00004651"/>
    </source>
</evidence>
<dbReference type="EC" id="2.7.13.3" evidence="3"/>
<dbReference type="Pfam" id="PF06580">
    <property type="entry name" value="His_kinase"/>
    <property type="match status" value="1"/>
</dbReference>
<protein>
    <recommendedName>
        <fullName evidence="3">histidine kinase</fullName>
        <ecNumber evidence="3">2.7.13.3</ecNumber>
    </recommendedName>
</protein>
<keyword evidence="9 17" id="KW-0418">Kinase</keyword>
<evidence type="ECO:0000259" key="16">
    <source>
        <dbReference type="Pfam" id="PF07694"/>
    </source>
</evidence>
<dbReference type="GO" id="GO:0071555">
    <property type="term" value="P:cell wall organization"/>
    <property type="evidence" value="ECO:0007669"/>
    <property type="project" value="InterPro"/>
</dbReference>
<proteinExistence type="predicted"/>
<dbReference type="AlphaFoldDB" id="A0A7W8E0H4"/>
<evidence type="ECO:0000256" key="13">
    <source>
        <dbReference type="ARBA" id="ARBA00023136"/>
    </source>
</evidence>
<evidence type="ECO:0000256" key="10">
    <source>
        <dbReference type="ARBA" id="ARBA00022840"/>
    </source>
</evidence>
<feature type="transmembrane region" description="Helical" evidence="14">
    <location>
        <begin position="20"/>
        <end position="37"/>
    </location>
</feature>
<evidence type="ECO:0000313" key="17">
    <source>
        <dbReference type="EMBL" id="MBB5048875.1"/>
    </source>
</evidence>
<feature type="transmembrane region" description="Helical" evidence="14">
    <location>
        <begin position="187"/>
        <end position="207"/>
    </location>
</feature>
<keyword evidence="6 17" id="KW-0808">Transferase</keyword>
<keyword evidence="8" id="KW-0547">Nucleotide-binding</keyword>
<keyword evidence="4" id="KW-1003">Cell membrane</keyword>
<dbReference type="SUPFAM" id="SSF55781">
    <property type="entry name" value="GAF domain-like"/>
    <property type="match status" value="1"/>
</dbReference>
<keyword evidence="5" id="KW-0597">Phosphoprotein</keyword>
<feature type="transmembrane region" description="Helical" evidence="14">
    <location>
        <begin position="57"/>
        <end position="75"/>
    </location>
</feature>
<dbReference type="GO" id="GO:0005524">
    <property type="term" value="F:ATP binding"/>
    <property type="evidence" value="ECO:0007669"/>
    <property type="project" value="UniProtKB-KW"/>
</dbReference>
<dbReference type="PANTHER" id="PTHR34220:SF10">
    <property type="entry name" value="SENSOR HISTIDINE KINASE BTSS"/>
    <property type="match status" value="1"/>
</dbReference>
<accession>A0A7W8E0H4</accession>
<evidence type="ECO:0000256" key="8">
    <source>
        <dbReference type="ARBA" id="ARBA00022741"/>
    </source>
</evidence>
<dbReference type="InterPro" id="IPR010559">
    <property type="entry name" value="Sig_transdc_His_kin_internal"/>
</dbReference>
<comment type="subcellular location">
    <subcellularLocation>
        <location evidence="2">Cell membrane</location>
        <topology evidence="2">Multi-pass membrane protein</topology>
    </subcellularLocation>
</comment>
<sequence length="575" mass="63568">MLPFVLIERLSMTLDRLTMTLQLLQQTCVYLVIAYLLSRTPLFIPLMNVTVRPSHKAAAYVIFSMFCILGTYFGLQFDDSIANTRAIGAVLGGLLGGPSVGLAVGLTGGLHRYSLGGPTDVACAISTVTEGLIGGLMHRHYVGRRQFDRLFDPWRVALVTFAAEVAQMAIILLITRPFEVAWSVVDHVALPMWIANTLGAAFFMRILQERRLLLERQSSVFSTKALKIAARAEGILRNGFNEDTTKRISRIIYEETGVGAVSITDRDKILAFIGLGDDHHLPGTPIASEQTLQAIIHNQVLYADGNETDYHCSLSPTCPLGATLVIPLVGEDEQVIGTIKLYEPRNKLFSNINRTLGEGLARLFSTQILAGRYDEQKQLLARSEIKLLHAQINPHFLFNTLNVLSSIIRSDPERARELVLHLSTFFRKNLKRPTEEATLGDEIDHVNAYLQIELARFADRLTVKFDVPDPLRSVALPAFSLQLIVENAIKHGIAHMIEAGVVRIEAKEEAGVLLLSVEDNAGLYGGHDHGDGLGMNLVDRRIRNRYGDSYGLDVSCKPEVSTRVTMRVPIQLVAA</sequence>
<dbReference type="RefSeq" id="WP_246432994.1">
    <property type="nucleotide sequence ID" value="NZ_JACHIH010000026.1"/>
</dbReference>
<dbReference type="InterPro" id="IPR050640">
    <property type="entry name" value="Bact_2-comp_sensor_kinase"/>
</dbReference>
<dbReference type="InterPro" id="IPR011620">
    <property type="entry name" value="Sig_transdc_His_kinase_LytS_TM"/>
</dbReference>
<evidence type="ECO:0000259" key="15">
    <source>
        <dbReference type="Pfam" id="PF06580"/>
    </source>
</evidence>
<dbReference type="InterPro" id="IPR029016">
    <property type="entry name" value="GAF-like_dom_sf"/>
</dbReference>
<evidence type="ECO:0000256" key="1">
    <source>
        <dbReference type="ARBA" id="ARBA00000085"/>
    </source>
</evidence>
<dbReference type="Proteomes" id="UP000542353">
    <property type="component" value="Unassembled WGS sequence"/>
</dbReference>
<evidence type="ECO:0000256" key="11">
    <source>
        <dbReference type="ARBA" id="ARBA00022989"/>
    </source>
</evidence>
<keyword evidence="13 14" id="KW-0472">Membrane</keyword>
<keyword evidence="10" id="KW-0067">ATP-binding</keyword>
<evidence type="ECO:0000313" key="18">
    <source>
        <dbReference type="Proteomes" id="UP000542353"/>
    </source>
</evidence>
<reference evidence="17 18" key="1">
    <citation type="submission" date="2020-08" db="EMBL/GenBank/DDBJ databases">
        <title>Genomic Encyclopedia of Type Strains, Phase IV (KMG-IV): sequencing the most valuable type-strain genomes for metagenomic binning, comparative biology and taxonomic classification.</title>
        <authorList>
            <person name="Goeker M."/>
        </authorList>
    </citation>
    <scope>NUCLEOTIDE SEQUENCE [LARGE SCALE GENOMIC DNA]</scope>
    <source>
        <strain evidence="17 18">DSM 12706</strain>
    </source>
</reference>
<feature type="domain" description="Signal transduction histidine kinase internal region" evidence="15">
    <location>
        <begin position="384"/>
        <end position="461"/>
    </location>
</feature>
<dbReference type="Pfam" id="PF07694">
    <property type="entry name" value="5TM-5TMR_LYT"/>
    <property type="match status" value="1"/>
</dbReference>
<evidence type="ECO:0000256" key="6">
    <source>
        <dbReference type="ARBA" id="ARBA00022679"/>
    </source>
</evidence>
<comment type="caution">
    <text evidence="17">The sequence shown here is derived from an EMBL/GenBank/DDBJ whole genome shotgun (WGS) entry which is preliminary data.</text>
</comment>
<evidence type="ECO:0000256" key="3">
    <source>
        <dbReference type="ARBA" id="ARBA00012438"/>
    </source>
</evidence>
<dbReference type="GO" id="GO:0005886">
    <property type="term" value="C:plasma membrane"/>
    <property type="evidence" value="ECO:0007669"/>
    <property type="project" value="UniProtKB-SubCell"/>
</dbReference>
<evidence type="ECO:0000256" key="4">
    <source>
        <dbReference type="ARBA" id="ARBA00022475"/>
    </source>
</evidence>
<evidence type="ECO:0000256" key="7">
    <source>
        <dbReference type="ARBA" id="ARBA00022692"/>
    </source>
</evidence>
<keyword evidence="7 14" id="KW-0812">Transmembrane</keyword>
<evidence type="ECO:0000256" key="9">
    <source>
        <dbReference type="ARBA" id="ARBA00022777"/>
    </source>
</evidence>
<dbReference type="Gene3D" id="3.30.565.10">
    <property type="entry name" value="Histidine kinase-like ATPase, C-terminal domain"/>
    <property type="match status" value="1"/>
</dbReference>
<dbReference type="InterPro" id="IPR036890">
    <property type="entry name" value="HATPase_C_sf"/>
</dbReference>
<feature type="domain" description="Signal transduction histidine kinase 5TM receptor LytS transmembrane region" evidence="16">
    <location>
        <begin position="40"/>
        <end position="209"/>
    </location>
</feature>
<dbReference type="Gene3D" id="3.30.450.40">
    <property type="match status" value="1"/>
</dbReference>
<keyword evidence="11 14" id="KW-1133">Transmembrane helix</keyword>
<dbReference type="GO" id="GO:0000155">
    <property type="term" value="F:phosphorelay sensor kinase activity"/>
    <property type="evidence" value="ECO:0007669"/>
    <property type="project" value="InterPro"/>
</dbReference>
<feature type="transmembrane region" description="Helical" evidence="14">
    <location>
        <begin position="154"/>
        <end position="175"/>
    </location>
</feature>
<keyword evidence="12" id="KW-0902">Two-component regulatory system</keyword>
<evidence type="ECO:0000256" key="14">
    <source>
        <dbReference type="SAM" id="Phobius"/>
    </source>
</evidence>
<feature type="transmembrane region" description="Helical" evidence="14">
    <location>
        <begin position="87"/>
        <end position="106"/>
    </location>
</feature>
<evidence type="ECO:0000256" key="5">
    <source>
        <dbReference type="ARBA" id="ARBA00022553"/>
    </source>
</evidence>
<comment type="catalytic activity">
    <reaction evidence="1">
        <text>ATP + protein L-histidine = ADP + protein N-phospho-L-histidine.</text>
        <dbReference type="EC" id="2.7.13.3"/>
    </reaction>
</comment>
<evidence type="ECO:0000256" key="12">
    <source>
        <dbReference type="ARBA" id="ARBA00023012"/>
    </source>
</evidence>
<dbReference type="SUPFAM" id="SSF55874">
    <property type="entry name" value="ATPase domain of HSP90 chaperone/DNA topoisomerase II/histidine kinase"/>
    <property type="match status" value="1"/>
</dbReference>